<protein>
    <recommendedName>
        <fullName evidence="10">LIM domain-containing protein</fullName>
    </recommendedName>
</protein>
<dbReference type="PROSITE" id="PS00478">
    <property type="entry name" value="LIM_DOMAIN_1"/>
    <property type="match status" value="1"/>
</dbReference>
<dbReference type="Gene3D" id="2.10.110.10">
    <property type="entry name" value="Cysteine Rich Protein"/>
    <property type="match status" value="5"/>
</dbReference>
<keyword evidence="9" id="KW-0472">Membrane</keyword>
<evidence type="ECO:0000256" key="8">
    <source>
        <dbReference type="ARBA" id="ARBA00023038"/>
    </source>
</evidence>
<accession>A0A553QNY5</accession>
<sequence length="419" mass="47899">MEAEVEAPGLIQLRNGESAQSSVQSQRSEASQICVDPQVPKRSDVKVYKEFCDFYVRHNLRLFAPVSNMLSALDSAECSRCRSGFDPAERILNSGGELYHMRCFSCAQCLQEIQEGVYYEFEGRKYCEHDFQMLFAPCCHQCGEFVVGRVIKAMNGSWHPNCFCCDGCQVVLADTGFVRSGSRHLCRPCHVRERAQAQGKFICQRCQMVIEGAPLVYRSDPYHPDHFSCSHCGKELTSEARELRSELFCLPCHDKLCVPICGACRRPIEGRIVNALGKHWHVEHFVCTKCEKPFLGHPHCERRGLAYCETHYNQLFGDVCFRCNRVIEGEVVSAINKAWCVRCFSCSTCNAKLTLKYPVHTAHSPVCLSKHLLTCVCVRSRDKFVELDLKPVCKHCYERVPDELKRRLSREKRRRNTCL</sequence>
<evidence type="ECO:0000256" key="6">
    <source>
        <dbReference type="ARBA" id="ARBA00022833"/>
    </source>
</evidence>
<dbReference type="CDD" id="cd09332">
    <property type="entry name" value="LIM2_PINCH"/>
    <property type="match status" value="1"/>
</dbReference>
<dbReference type="GO" id="GO:2001046">
    <property type="term" value="P:positive regulation of integrin-mediated signaling pathway"/>
    <property type="evidence" value="ECO:0007669"/>
    <property type="project" value="TreeGrafter"/>
</dbReference>
<gene>
    <name evidence="13" type="ORF">DNTS_003340</name>
</gene>
<feature type="domain" description="LIM zinc-binding" evidence="12">
    <location>
        <begin position="139"/>
        <end position="196"/>
    </location>
</feature>
<dbReference type="CDD" id="cd09334">
    <property type="entry name" value="LIM4_PINCH"/>
    <property type="match status" value="1"/>
</dbReference>
<organism evidence="13 14">
    <name type="scientific">Danionella cerebrum</name>
    <dbReference type="NCBI Taxonomy" id="2873325"/>
    <lineage>
        <taxon>Eukaryota</taxon>
        <taxon>Metazoa</taxon>
        <taxon>Chordata</taxon>
        <taxon>Craniata</taxon>
        <taxon>Vertebrata</taxon>
        <taxon>Euteleostomi</taxon>
        <taxon>Actinopterygii</taxon>
        <taxon>Neopterygii</taxon>
        <taxon>Teleostei</taxon>
        <taxon>Ostariophysi</taxon>
        <taxon>Cypriniformes</taxon>
        <taxon>Danionidae</taxon>
        <taxon>Danioninae</taxon>
        <taxon>Danionella</taxon>
    </lineage>
</organism>
<dbReference type="FunFam" id="2.10.110.10:FF:000019">
    <property type="entry name" value="Lim and senescent cell antigen-like-containing"/>
    <property type="match status" value="1"/>
</dbReference>
<dbReference type="GO" id="GO:1900026">
    <property type="term" value="P:positive regulation of substrate adhesion-dependent cell spreading"/>
    <property type="evidence" value="ECO:0007669"/>
    <property type="project" value="TreeGrafter"/>
</dbReference>
<dbReference type="SMART" id="SM00132">
    <property type="entry name" value="LIM"/>
    <property type="match status" value="5"/>
</dbReference>
<keyword evidence="7" id="KW-0965">Cell junction</keyword>
<evidence type="ECO:0000256" key="1">
    <source>
        <dbReference type="ARBA" id="ARBA00004246"/>
    </source>
</evidence>
<dbReference type="SUPFAM" id="SSF57716">
    <property type="entry name" value="Glucocorticoid receptor-like (DNA-binding domain)"/>
    <property type="match status" value="6"/>
</dbReference>
<dbReference type="OrthoDB" id="1926336at2759"/>
<dbReference type="PIRSF" id="PIRSF038003">
    <property type="entry name" value="PINCH"/>
    <property type="match status" value="1"/>
</dbReference>
<dbReference type="GO" id="GO:0005886">
    <property type="term" value="C:plasma membrane"/>
    <property type="evidence" value="ECO:0007669"/>
    <property type="project" value="UniProtKB-SubCell"/>
</dbReference>
<keyword evidence="8 10" id="KW-0440">LIM domain</keyword>
<dbReference type="AlphaFoldDB" id="A0A553QNY5"/>
<evidence type="ECO:0000256" key="5">
    <source>
        <dbReference type="ARBA" id="ARBA00022737"/>
    </source>
</evidence>
<evidence type="ECO:0000256" key="3">
    <source>
        <dbReference type="ARBA" id="ARBA00022475"/>
    </source>
</evidence>
<dbReference type="GO" id="GO:0005737">
    <property type="term" value="C:cytoplasm"/>
    <property type="evidence" value="ECO:0007669"/>
    <property type="project" value="TreeGrafter"/>
</dbReference>
<evidence type="ECO:0000256" key="7">
    <source>
        <dbReference type="ARBA" id="ARBA00022949"/>
    </source>
</evidence>
<dbReference type="InterPro" id="IPR017351">
    <property type="entry name" value="PINCH-1-4-like"/>
</dbReference>
<evidence type="ECO:0000256" key="2">
    <source>
        <dbReference type="ARBA" id="ARBA00004413"/>
    </source>
</evidence>
<dbReference type="Proteomes" id="UP000316079">
    <property type="component" value="Unassembled WGS sequence"/>
</dbReference>
<evidence type="ECO:0000256" key="4">
    <source>
        <dbReference type="ARBA" id="ARBA00022723"/>
    </source>
</evidence>
<dbReference type="GO" id="GO:0005911">
    <property type="term" value="C:cell-cell junction"/>
    <property type="evidence" value="ECO:0007669"/>
    <property type="project" value="TreeGrafter"/>
</dbReference>
<dbReference type="InterPro" id="IPR047946">
    <property type="entry name" value="PINCH-1/2-like"/>
</dbReference>
<evidence type="ECO:0000259" key="12">
    <source>
        <dbReference type="PROSITE" id="PS50023"/>
    </source>
</evidence>
<dbReference type="PROSITE" id="PS50023">
    <property type="entry name" value="LIM_DOMAIN_2"/>
    <property type="match status" value="4"/>
</dbReference>
<dbReference type="Pfam" id="PF00412">
    <property type="entry name" value="LIM"/>
    <property type="match status" value="5"/>
</dbReference>
<evidence type="ECO:0000313" key="14">
    <source>
        <dbReference type="Proteomes" id="UP000316079"/>
    </source>
</evidence>
<comment type="caution">
    <text evidence="13">The sequence shown here is derived from an EMBL/GenBank/DDBJ whole genome shotgun (WGS) entry which is preliminary data.</text>
</comment>
<keyword evidence="6 11" id="KW-0862">Zinc</keyword>
<keyword evidence="5" id="KW-0677">Repeat</keyword>
<evidence type="ECO:0000256" key="9">
    <source>
        <dbReference type="ARBA" id="ARBA00023136"/>
    </source>
</evidence>
<dbReference type="FunFam" id="2.10.110.10:FF:000017">
    <property type="entry name" value="Lim and senescent cell antigen-like-containing"/>
    <property type="match status" value="1"/>
</dbReference>
<dbReference type="InterPro" id="IPR001781">
    <property type="entry name" value="Znf_LIM"/>
</dbReference>
<dbReference type="GO" id="GO:0098609">
    <property type="term" value="P:cell-cell adhesion"/>
    <property type="evidence" value="ECO:0007669"/>
    <property type="project" value="TreeGrafter"/>
</dbReference>
<keyword evidence="4 11" id="KW-0479">Metal-binding</keyword>
<reference evidence="13 14" key="1">
    <citation type="journal article" date="2019" name="Sci. Data">
        <title>Hybrid genome assembly and annotation of Danionella translucida.</title>
        <authorList>
            <person name="Kadobianskyi M."/>
            <person name="Schulze L."/>
            <person name="Schuelke M."/>
            <person name="Judkewitz B."/>
        </authorList>
    </citation>
    <scope>NUCLEOTIDE SEQUENCE [LARGE SCALE GENOMIC DNA]</scope>
    <source>
        <strain evidence="13 14">Bolton</strain>
    </source>
</reference>
<feature type="domain" description="LIM zinc-binding" evidence="12">
    <location>
        <begin position="76"/>
        <end position="137"/>
    </location>
</feature>
<dbReference type="FunFam" id="2.10.110.10:FF:000011">
    <property type="entry name" value="Lim and senescent cell antigen-like-containing"/>
    <property type="match status" value="1"/>
</dbReference>
<keyword evidence="3" id="KW-1003">Cell membrane</keyword>
<evidence type="ECO:0000313" key="13">
    <source>
        <dbReference type="EMBL" id="TRY91699.1"/>
    </source>
</evidence>
<dbReference type="PANTHER" id="PTHR24210:SF12">
    <property type="entry name" value="LIM AND SENESCENT CELL ANTIGEN-LIKE-CONTAINING DOMAIN PROTEIN"/>
    <property type="match status" value="1"/>
</dbReference>
<name>A0A553QNY5_9TELE</name>
<dbReference type="GO" id="GO:0046872">
    <property type="term" value="F:metal ion binding"/>
    <property type="evidence" value="ECO:0007669"/>
    <property type="project" value="UniProtKB-KW"/>
</dbReference>
<dbReference type="CDD" id="cd09331">
    <property type="entry name" value="LIM1_PINCH"/>
    <property type="match status" value="1"/>
</dbReference>
<dbReference type="PANTHER" id="PTHR24210">
    <property type="entry name" value="LIM DOMAIN-CONTAINING PROTEIN"/>
    <property type="match status" value="1"/>
</dbReference>
<dbReference type="InterPro" id="IPR047944">
    <property type="entry name" value="LIMS1/2-like_LIM1"/>
</dbReference>
<dbReference type="CDD" id="cd09333">
    <property type="entry name" value="LIM3_PINCH"/>
    <property type="match status" value="1"/>
</dbReference>
<dbReference type="GO" id="GO:0045216">
    <property type="term" value="P:cell-cell junction organization"/>
    <property type="evidence" value="ECO:0007669"/>
    <property type="project" value="TreeGrafter"/>
</dbReference>
<evidence type="ECO:0000256" key="11">
    <source>
        <dbReference type="PROSITE-ProRule" id="PRU00125"/>
    </source>
</evidence>
<comment type="subcellular location">
    <subcellularLocation>
        <location evidence="1">Cell junction</location>
        <location evidence="1">Focal adhesion</location>
    </subcellularLocation>
    <subcellularLocation>
        <location evidence="2">Cell membrane</location>
        <topology evidence="2">Peripheral membrane protein</topology>
        <orientation evidence="2">Cytoplasmic side</orientation>
    </subcellularLocation>
</comment>
<feature type="domain" description="LIM zinc-binding" evidence="12">
    <location>
        <begin position="259"/>
        <end position="318"/>
    </location>
</feature>
<dbReference type="EMBL" id="SRMA01025726">
    <property type="protein sequence ID" value="TRY91699.1"/>
    <property type="molecule type" value="Genomic_DNA"/>
</dbReference>
<evidence type="ECO:0000256" key="10">
    <source>
        <dbReference type="PIRNR" id="PIRNR038003"/>
    </source>
</evidence>
<proteinExistence type="predicted"/>
<keyword evidence="14" id="KW-1185">Reference proteome</keyword>
<feature type="domain" description="LIM zinc-binding" evidence="12">
    <location>
        <begin position="319"/>
        <end position="403"/>
    </location>
</feature>
<dbReference type="GO" id="GO:0005925">
    <property type="term" value="C:focal adhesion"/>
    <property type="evidence" value="ECO:0007669"/>
    <property type="project" value="UniProtKB-SubCell"/>
</dbReference>